<keyword evidence="4" id="KW-0378">Hydrolase</keyword>
<evidence type="ECO:0000256" key="1">
    <source>
        <dbReference type="ARBA" id="ARBA00011079"/>
    </source>
</evidence>
<reference evidence="6" key="1">
    <citation type="submission" date="2023-10" db="EMBL/GenBank/DDBJ databases">
        <title>Genome assembly of Pristionchus species.</title>
        <authorList>
            <person name="Yoshida K."/>
            <person name="Sommer R.J."/>
        </authorList>
    </citation>
    <scope>NUCLEOTIDE SEQUENCE</scope>
    <source>
        <strain evidence="6">RS5133</strain>
    </source>
</reference>
<protein>
    <submittedName>
        <fullName evidence="6">Uncharacterized protein</fullName>
    </submittedName>
</protein>
<feature type="non-terminal residue" evidence="6">
    <location>
        <position position="74"/>
    </location>
</feature>
<dbReference type="PANTHER" id="PTHR11010">
    <property type="entry name" value="PROTEASE S28 PRO-X CARBOXYPEPTIDASE-RELATED"/>
    <property type="match status" value="1"/>
</dbReference>
<dbReference type="GO" id="GO:0070008">
    <property type="term" value="F:serine-type exopeptidase activity"/>
    <property type="evidence" value="ECO:0007669"/>
    <property type="project" value="InterPro"/>
</dbReference>
<dbReference type="Pfam" id="PF05577">
    <property type="entry name" value="Peptidase_S28"/>
    <property type="match status" value="1"/>
</dbReference>
<name>A0AAV5VR57_9BILA</name>
<dbReference type="Proteomes" id="UP001432322">
    <property type="component" value="Unassembled WGS sequence"/>
</dbReference>
<evidence type="ECO:0000256" key="3">
    <source>
        <dbReference type="ARBA" id="ARBA00022729"/>
    </source>
</evidence>
<dbReference type="Gene3D" id="3.40.50.1820">
    <property type="entry name" value="alpha/beta hydrolase"/>
    <property type="match status" value="1"/>
</dbReference>
<dbReference type="InterPro" id="IPR008758">
    <property type="entry name" value="Peptidase_S28"/>
</dbReference>
<dbReference type="EMBL" id="BTSY01000004">
    <property type="protein sequence ID" value="GMT21978.1"/>
    <property type="molecule type" value="Genomic_DNA"/>
</dbReference>
<organism evidence="6 7">
    <name type="scientific">Pristionchus fissidentatus</name>
    <dbReference type="NCBI Taxonomy" id="1538716"/>
    <lineage>
        <taxon>Eukaryota</taxon>
        <taxon>Metazoa</taxon>
        <taxon>Ecdysozoa</taxon>
        <taxon>Nematoda</taxon>
        <taxon>Chromadorea</taxon>
        <taxon>Rhabditida</taxon>
        <taxon>Rhabditina</taxon>
        <taxon>Diplogasteromorpha</taxon>
        <taxon>Diplogasteroidea</taxon>
        <taxon>Neodiplogasteridae</taxon>
        <taxon>Pristionchus</taxon>
    </lineage>
</organism>
<evidence type="ECO:0000313" key="7">
    <source>
        <dbReference type="Proteomes" id="UP001432322"/>
    </source>
</evidence>
<feature type="non-terminal residue" evidence="6">
    <location>
        <position position="1"/>
    </location>
</feature>
<keyword evidence="3" id="KW-0732">Signal</keyword>
<gene>
    <name evidence="6" type="ORF">PFISCL1PPCAC_13275</name>
</gene>
<dbReference type="PANTHER" id="PTHR11010:SF117">
    <property type="entry name" value="SERINE PROTEASE 16"/>
    <property type="match status" value="1"/>
</dbReference>
<dbReference type="GO" id="GO:0008239">
    <property type="term" value="F:dipeptidyl-peptidase activity"/>
    <property type="evidence" value="ECO:0007669"/>
    <property type="project" value="TreeGrafter"/>
</dbReference>
<evidence type="ECO:0000256" key="4">
    <source>
        <dbReference type="ARBA" id="ARBA00022801"/>
    </source>
</evidence>
<evidence type="ECO:0000256" key="5">
    <source>
        <dbReference type="ARBA" id="ARBA00023180"/>
    </source>
</evidence>
<sequence>HGGRTSFNGTNVVFSNGDVDPWSPLGVTERGNLDESIVPIVIKGTSHCADFYAAEKSDPPQLTATRATILENIK</sequence>
<keyword evidence="2" id="KW-0645">Protease</keyword>
<evidence type="ECO:0000256" key="2">
    <source>
        <dbReference type="ARBA" id="ARBA00022670"/>
    </source>
</evidence>
<comment type="similarity">
    <text evidence="1">Belongs to the peptidase S28 family.</text>
</comment>
<dbReference type="AlphaFoldDB" id="A0AAV5VR57"/>
<keyword evidence="5" id="KW-0325">Glycoprotein</keyword>
<keyword evidence="7" id="KW-1185">Reference proteome</keyword>
<dbReference type="GO" id="GO:0006508">
    <property type="term" value="P:proteolysis"/>
    <property type="evidence" value="ECO:0007669"/>
    <property type="project" value="UniProtKB-KW"/>
</dbReference>
<evidence type="ECO:0000313" key="6">
    <source>
        <dbReference type="EMBL" id="GMT21978.1"/>
    </source>
</evidence>
<dbReference type="InterPro" id="IPR029058">
    <property type="entry name" value="AB_hydrolase_fold"/>
</dbReference>
<comment type="caution">
    <text evidence="6">The sequence shown here is derived from an EMBL/GenBank/DDBJ whole genome shotgun (WGS) entry which is preliminary data.</text>
</comment>
<proteinExistence type="inferred from homology"/>
<accession>A0AAV5VR57</accession>